<name>A0A286RJT8_9BACT</name>
<evidence type="ECO:0000313" key="2">
    <source>
        <dbReference type="Proteomes" id="UP000215086"/>
    </source>
</evidence>
<dbReference type="RefSeq" id="WP_095416064.1">
    <property type="nucleotide sequence ID" value="NZ_CP018477.1"/>
</dbReference>
<protein>
    <submittedName>
        <fullName evidence="1">Uncharacterized protein</fullName>
    </submittedName>
</protein>
<sequence>MIAPRQPLQHVPDIPEQVRQFVYQTLCETNQLEPGIFPMQESYFFRKGAPCAALFCVQGPRLMKVMAIWDLERQDVLFYNAAGERYLVARAPVEPPSLP</sequence>
<evidence type="ECO:0000313" key="1">
    <source>
        <dbReference type="EMBL" id="ASV76231.1"/>
    </source>
</evidence>
<dbReference type="EMBL" id="CP018477">
    <property type="protein sequence ID" value="ASV76231.1"/>
    <property type="molecule type" value="Genomic_DNA"/>
</dbReference>
<dbReference type="OrthoDB" id="277143at2"/>
<reference evidence="1 2" key="1">
    <citation type="journal article" name="Front. Microbiol.">
        <title>Sugar Metabolism of the First Thermophilic Planctomycete Thermogutta terrifontis: Comparative Genomic and Transcriptomic Approaches.</title>
        <authorList>
            <person name="Elcheninov A.G."/>
            <person name="Menzel P."/>
            <person name="Gudbergsdottir S.R."/>
            <person name="Slesarev A.I."/>
            <person name="Kadnikov V.V."/>
            <person name="Krogh A."/>
            <person name="Bonch-Osmolovskaya E.A."/>
            <person name="Peng X."/>
            <person name="Kublanov I.V."/>
        </authorList>
    </citation>
    <scope>NUCLEOTIDE SEQUENCE [LARGE SCALE GENOMIC DNA]</scope>
    <source>
        <strain evidence="1 2">R1</strain>
    </source>
</reference>
<dbReference type="KEGG" id="ttf:THTE_3630"/>
<dbReference type="AlphaFoldDB" id="A0A286RJT8"/>
<accession>A0A286RJT8</accession>
<gene>
    <name evidence="1" type="ORF">THTE_3630</name>
</gene>
<organism evidence="1 2">
    <name type="scientific">Thermogutta terrifontis</name>
    <dbReference type="NCBI Taxonomy" id="1331910"/>
    <lineage>
        <taxon>Bacteria</taxon>
        <taxon>Pseudomonadati</taxon>
        <taxon>Planctomycetota</taxon>
        <taxon>Planctomycetia</taxon>
        <taxon>Pirellulales</taxon>
        <taxon>Thermoguttaceae</taxon>
        <taxon>Thermogutta</taxon>
    </lineage>
</organism>
<dbReference type="Proteomes" id="UP000215086">
    <property type="component" value="Chromosome"/>
</dbReference>
<proteinExistence type="predicted"/>
<keyword evidence="2" id="KW-1185">Reference proteome</keyword>